<gene>
    <name evidence="2" type="ORF">SNAT2548_LOCUS30306</name>
</gene>
<dbReference type="Proteomes" id="UP000604046">
    <property type="component" value="Unassembled WGS sequence"/>
</dbReference>
<sequence>MRECLQAPYNPEPNDQTKKLDLEFEEVSKNLEVQHGKLALNLDFVNVREAVASPSLDYDRDAVNGELPKKTGNKRNGWGVEWRVSSTAKSIVADVGRGRTAKQAVVTSKRLVEDFGKEESVHRVAGKVGLRLQLPLSYVTIHRQARLVRRAKSKTKAKAKAKAKSKSSRWAPEPPREIPASVGDYPIIRATDFVRLVDRYNFWQFFFGQDDFNAGCKMMANFWDDYRRMYPGYQLFAKADRGEVDVSRCLPCYVHGDEGTYYKRSGIMILQLQSLFGKGTSLLGRQAFADRLVGEGAANPYVNQRGVTLTTRFLLGVLPKESCDEEYAESPEVLEQFFEHIVEATAGRLTRTFRQGPKAASAEKAGTGVCHYCLAGTPGYDFEDMSRSSTSVQQTFRMGLFSRNPKYAP</sequence>
<dbReference type="AlphaFoldDB" id="A0A812TN57"/>
<evidence type="ECO:0000313" key="3">
    <source>
        <dbReference type="Proteomes" id="UP000604046"/>
    </source>
</evidence>
<name>A0A812TN57_9DINO</name>
<dbReference type="EMBL" id="CAJNDS010002601">
    <property type="protein sequence ID" value="CAE7540472.1"/>
    <property type="molecule type" value="Genomic_DNA"/>
</dbReference>
<evidence type="ECO:0000256" key="1">
    <source>
        <dbReference type="SAM" id="MobiDB-lite"/>
    </source>
</evidence>
<dbReference type="OrthoDB" id="427494at2759"/>
<evidence type="ECO:0000313" key="2">
    <source>
        <dbReference type="EMBL" id="CAE7540472.1"/>
    </source>
</evidence>
<feature type="compositionally biased region" description="Basic residues" evidence="1">
    <location>
        <begin position="152"/>
        <end position="167"/>
    </location>
</feature>
<organism evidence="2 3">
    <name type="scientific">Symbiodinium natans</name>
    <dbReference type="NCBI Taxonomy" id="878477"/>
    <lineage>
        <taxon>Eukaryota</taxon>
        <taxon>Sar</taxon>
        <taxon>Alveolata</taxon>
        <taxon>Dinophyceae</taxon>
        <taxon>Suessiales</taxon>
        <taxon>Symbiodiniaceae</taxon>
        <taxon>Symbiodinium</taxon>
    </lineage>
</organism>
<keyword evidence="3" id="KW-1185">Reference proteome</keyword>
<proteinExistence type="predicted"/>
<comment type="caution">
    <text evidence="2">The sequence shown here is derived from an EMBL/GenBank/DDBJ whole genome shotgun (WGS) entry which is preliminary data.</text>
</comment>
<feature type="region of interest" description="Disordered" evidence="1">
    <location>
        <begin position="152"/>
        <end position="175"/>
    </location>
</feature>
<reference evidence="2" key="1">
    <citation type="submission" date="2021-02" db="EMBL/GenBank/DDBJ databases">
        <authorList>
            <person name="Dougan E. K."/>
            <person name="Rhodes N."/>
            <person name="Thang M."/>
            <person name="Chan C."/>
        </authorList>
    </citation>
    <scope>NUCLEOTIDE SEQUENCE</scope>
</reference>
<accession>A0A812TN57</accession>
<protein>
    <submittedName>
        <fullName evidence="2">Uncharacterized protein</fullName>
    </submittedName>
</protein>